<name>A0A2W4WG98_9CYAN</name>
<reference evidence="1 2" key="2">
    <citation type="submission" date="2018-06" db="EMBL/GenBank/DDBJ databases">
        <title>Metagenomic assembly of (sub)arctic Cyanobacteria and their associated microbiome from non-axenic cultures.</title>
        <authorList>
            <person name="Baurain D."/>
        </authorList>
    </citation>
    <scope>NUCLEOTIDE SEQUENCE [LARGE SCALE GENOMIC DNA]</scope>
    <source>
        <strain evidence="1">ULC066bin1</strain>
    </source>
</reference>
<evidence type="ECO:0000313" key="1">
    <source>
        <dbReference type="EMBL" id="PZO43482.1"/>
    </source>
</evidence>
<organism evidence="1 2">
    <name type="scientific">Pseudanabaena frigida</name>
    <dbReference type="NCBI Taxonomy" id="945775"/>
    <lineage>
        <taxon>Bacteria</taxon>
        <taxon>Bacillati</taxon>
        <taxon>Cyanobacteriota</taxon>
        <taxon>Cyanophyceae</taxon>
        <taxon>Pseudanabaenales</taxon>
        <taxon>Pseudanabaenaceae</taxon>
        <taxon>Pseudanabaena</taxon>
    </lineage>
</organism>
<accession>A0A2W4WG98</accession>
<evidence type="ECO:0000313" key="2">
    <source>
        <dbReference type="Proteomes" id="UP000249467"/>
    </source>
</evidence>
<protein>
    <submittedName>
        <fullName evidence="1">Uncharacterized protein</fullName>
    </submittedName>
</protein>
<gene>
    <name evidence="1" type="ORF">DCF19_05965</name>
</gene>
<dbReference type="Proteomes" id="UP000249467">
    <property type="component" value="Unassembled WGS sequence"/>
</dbReference>
<dbReference type="AlphaFoldDB" id="A0A2W4WG98"/>
<proteinExistence type="predicted"/>
<dbReference type="PROSITE" id="PS51257">
    <property type="entry name" value="PROKAR_LIPOPROTEIN"/>
    <property type="match status" value="1"/>
</dbReference>
<comment type="caution">
    <text evidence="1">The sequence shown here is derived from an EMBL/GenBank/DDBJ whole genome shotgun (WGS) entry which is preliminary data.</text>
</comment>
<dbReference type="EMBL" id="QBML01000005">
    <property type="protein sequence ID" value="PZO43482.1"/>
    <property type="molecule type" value="Genomic_DNA"/>
</dbReference>
<reference evidence="1 2" key="1">
    <citation type="submission" date="2018-04" db="EMBL/GenBank/DDBJ databases">
        <authorList>
            <person name="Go L.Y."/>
            <person name="Mitchell J.A."/>
        </authorList>
    </citation>
    <scope>NUCLEOTIDE SEQUENCE [LARGE SCALE GENOMIC DNA]</scope>
    <source>
        <strain evidence="1">ULC066bin1</strain>
    </source>
</reference>
<sequence length="169" mass="19618">MKTKNFFNIIFGTLIVACYQSQAIADFIVKRDYDFATLLPQTGKVTIRKPIQDLPAQSLFESCPPQSYLQDFAESTHFLVMVCRDRRNEFQKYWIQKNKKTGSILRLTAQDKPQSEPSLWKNGVYSVSLYIDGRSPELTNAYLESYNLKTQQGRAEALLYHYSEFYGSR</sequence>